<dbReference type="Proteomes" id="UP001162001">
    <property type="component" value="Segment"/>
</dbReference>
<sequence>MDKLDITKNYIICEHKFRLKNSFMQYIINKLLEKDRQIVIFSDYIYKNRTELKLPFAIPVYNTVDDFNSFMQHQQESLLRFPVTIILDYFIIYNDSEQLLKNDYMKTLIYSSRNFHTNIIWFNQIHKIPASFRINFDYVIYRNTKINRININKSFPFQNINKFYTGNKNDYIILSMIMEEFNEYELIDFDEIHTSYNNDNKKYDIPNNDIIIKIEI</sequence>
<evidence type="ECO:0000313" key="1">
    <source>
        <dbReference type="EMBL" id="QKF94427.1"/>
    </source>
</evidence>
<reference evidence="1 2" key="1">
    <citation type="submission" date="2020-04" db="EMBL/GenBank/DDBJ databases">
        <title>Advantages and limits of metagenomic assembly and binning of a giant virus.</title>
        <authorList>
            <person name="Schulz F."/>
            <person name="Andreani J."/>
            <person name="Francis R."/>
            <person name="Boudjemaa H."/>
            <person name="Bou Khalil J.Y."/>
            <person name="Lee J."/>
            <person name="La Scola B."/>
            <person name="Woyke T."/>
        </authorList>
    </citation>
    <scope>NUCLEOTIDE SEQUENCE [LARGE SCALE GENOMIC DNA]</scope>
    <source>
        <strain evidence="1 2">FV1/VV64</strain>
    </source>
</reference>
<proteinExistence type="predicted"/>
<name>A0A7D3QUT2_9VIRU</name>
<gene>
    <name evidence="1" type="ORF">Fadolivirus_1_969</name>
</gene>
<dbReference type="EMBL" id="MT418680">
    <property type="protein sequence ID" value="QKF94427.1"/>
    <property type="molecule type" value="Genomic_DNA"/>
</dbReference>
<organism evidence="1 2">
    <name type="scientific">Fadolivirus FV1/VV64</name>
    <dbReference type="NCBI Taxonomy" id="3070911"/>
    <lineage>
        <taxon>Viruses</taxon>
        <taxon>Varidnaviria</taxon>
        <taxon>Bamfordvirae</taxon>
        <taxon>Nucleocytoviricota</taxon>
        <taxon>Megaviricetes</taxon>
        <taxon>Imitervirales</taxon>
        <taxon>Mimiviridae</taxon>
        <taxon>Klosneuvirinae</taxon>
        <taxon>Fadolivirus</taxon>
        <taxon>Fadolivirus algeromassiliense</taxon>
    </lineage>
</organism>
<accession>A0A7D3QUT2</accession>
<keyword evidence="2" id="KW-1185">Reference proteome</keyword>
<evidence type="ECO:0000313" key="2">
    <source>
        <dbReference type="Proteomes" id="UP001162001"/>
    </source>
</evidence>
<protein>
    <submittedName>
        <fullName evidence="1">Uncharacterized protein</fullName>
    </submittedName>
</protein>